<feature type="compositionally biased region" description="Polar residues" evidence="1">
    <location>
        <begin position="174"/>
        <end position="197"/>
    </location>
</feature>
<name>A0A4E0R6H0_FASHE</name>
<gene>
    <name evidence="2" type="ORF">D915_006301</name>
</gene>
<feature type="compositionally biased region" description="Basic and acidic residues" evidence="1">
    <location>
        <begin position="411"/>
        <end position="424"/>
    </location>
</feature>
<sequence length="502" mass="57124">MATKIIPDSFRELLLDFNEPVDYSFFDDNEEGHKKTLKPGPKSNEGVMKTTGAPIRNKDDKTQSSETPSNSDTVIQLPSSQKNLDNPNSEQSRSPEHHRPVESNSRSLSRSFSGSYESDFSNVDTNGPEQEQTSQSEHVTVVDNTDRPKTHRSAPVSEDESDVTDVSNEFPEPHTNNTPIYSSPSRKNQLQQDNSDPSEMRQIQAKQLTKAMNRINKKLQTMRFRPPWRDPNSNPLPSDRTASFYDLYEEFTRKSKDRPISDNGQWVAQAEIAVCRPYHATLNRYRQQERIQMENYALARRLQNVRPSPGMTRKEQLREYKRYFIPSTFFLPRQTNSTRRPGTAISSYRVDHAGDHDIKCLNSERTSRPNLSIISHAQRNTRSAGSRSMASSNDATSFYDVQSPNKSFRSGSKERPKSTREKGSRLVLPEMNYTIWSNTGRSNAQGRHDSGLRMTENRCTMNPGSHNRRISATSTRHVDEAVGISAPRGKDTDKRQSDVDTS</sequence>
<feature type="compositionally biased region" description="Polar residues" evidence="1">
    <location>
        <begin position="457"/>
        <end position="475"/>
    </location>
</feature>
<evidence type="ECO:0000313" key="2">
    <source>
        <dbReference type="EMBL" id="THD22366.1"/>
    </source>
</evidence>
<feature type="compositionally biased region" description="Basic and acidic residues" evidence="1">
    <location>
        <begin position="488"/>
        <end position="502"/>
    </location>
</feature>
<organism evidence="2 3">
    <name type="scientific">Fasciola hepatica</name>
    <name type="common">Liver fluke</name>
    <dbReference type="NCBI Taxonomy" id="6192"/>
    <lineage>
        <taxon>Eukaryota</taxon>
        <taxon>Metazoa</taxon>
        <taxon>Spiralia</taxon>
        <taxon>Lophotrochozoa</taxon>
        <taxon>Platyhelminthes</taxon>
        <taxon>Trematoda</taxon>
        <taxon>Digenea</taxon>
        <taxon>Plagiorchiida</taxon>
        <taxon>Echinostomata</taxon>
        <taxon>Echinostomatoidea</taxon>
        <taxon>Fasciolidae</taxon>
        <taxon>Fasciola</taxon>
    </lineage>
</organism>
<feature type="compositionally biased region" description="Polar residues" evidence="1">
    <location>
        <begin position="434"/>
        <end position="445"/>
    </location>
</feature>
<keyword evidence="3" id="KW-1185">Reference proteome</keyword>
<accession>A0A4E0R6H0</accession>
<dbReference type="AlphaFoldDB" id="A0A4E0R6H0"/>
<protein>
    <submittedName>
        <fullName evidence="2">DNA topoisomerase III</fullName>
    </submittedName>
</protein>
<feature type="compositionally biased region" description="Polar residues" evidence="1">
    <location>
        <begin position="119"/>
        <end position="138"/>
    </location>
</feature>
<reference evidence="2" key="1">
    <citation type="submission" date="2019-03" db="EMBL/GenBank/DDBJ databases">
        <title>Improved annotation for the trematode Fasciola hepatica.</title>
        <authorList>
            <person name="Choi Y.-J."/>
            <person name="Martin J."/>
            <person name="Mitreva M."/>
        </authorList>
    </citation>
    <scope>NUCLEOTIDE SEQUENCE [LARGE SCALE GENOMIC DNA]</scope>
</reference>
<proteinExistence type="predicted"/>
<dbReference type="GO" id="GO:0016853">
    <property type="term" value="F:isomerase activity"/>
    <property type="evidence" value="ECO:0007669"/>
    <property type="project" value="UniProtKB-KW"/>
</dbReference>
<feature type="compositionally biased region" description="Polar residues" evidence="1">
    <location>
        <begin position="64"/>
        <end position="92"/>
    </location>
</feature>
<evidence type="ECO:0000313" key="3">
    <source>
        <dbReference type="Proteomes" id="UP000230066"/>
    </source>
</evidence>
<dbReference type="EMBL" id="JXXN02002805">
    <property type="protein sequence ID" value="THD22366.1"/>
    <property type="molecule type" value="Genomic_DNA"/>
</dbReference>
<comment type="caution">
    <text evidence="2">The sequence shown here is derived from an EMBL/GenBank/DDBJ whole genome shotgun (WGS) entry which is preliminary data.</text>
</comment>
<feature type="region of interest" description="Disordered" evidence="1">
    <location>
        <begin position="369"/>
        <end position="502"/>
    </location>
</feature>
<dbReference type="Proteomes" id="UP000230066">
    <property type="component" value="Unassembled WGS sequence"/>
</dbReference>
<feature type="region of interest" description="Disordered" evidence="1">
    <location>
        <begin position="24"/>
        <end position="200"/>
    </location>
</feature>
<evidence type="ECO:0000256" key="1">
    <source>
        <dbReference type="SAM" id="MobiDB-lite"/>
    </source>
</evidence>
<feature type="compositionally biased region" description="Polar residues" evidence="1">
    <location>
        <begin position="369"/>
        <end position="410"/>
    </location>
</feature>
<feature type="compositionally biased region" description="Low complexity" evidence="1">
    <location>
        <begin position="103"/>
        <end position="118"/>
    </location>
</feature>